<organism evidence="5 6">
    <name type="scientific">Saccoglossus kowalevskii</name>
    <name type="common">Acorn worm</name>
    <dbReference type="NCBI Taxonomy" id="10224"/>
    <lineage>
        <taxon>Eukaryota</taxon>
        <taxon>Metazoa</taxon>
        <taxon>Hemichordata</taxon>
        <taxon>Enteropneusta</taxon>
        <taxon>Harrimaniidae</taxon>
        <taxon>Saccoglossus</taxon>
    </lineage>
</organism>
<dbReference type="Pfam" id="PF00232">
    <property type="entry name" value="Glyco_hydro_1"/>
    <property type="match status" value="1"/>
</dbReference>
<sequence length="570" mass="65562">MTRFRKTSPFQTYTRDYIHFVTILVFLVSFNAQTVSAQGAGGYVYKQFQNPVRDRLIHGLFSSNFTWGVATSAYQIEGAWNEDQRGETIWDTFSHEPGRIVDNANGDIACNSYHKIDEDVALLKELQVKHYRFSIAWSRILPDGTLNKINQAGIVYYRRLINALVEAEIEPVVTLFHWDLPQALQDIGGWSNEILTVYFKNYAELCFLEYGDWVKRWITFNEPSIFAKAGHEHGVHAPGLKHQGTTVYRVAHTIIKAHAKVWHTYDNKYRASQKGQVGITLVSSWAQPSTKWQVDIMAAERYLQFEFGWFAHPLMVNGDYPSVMKTQILEKSIGQGLSSSRLPSFTEEEKVLLRGTVDFLGVNYYTTKLISAWRSDAWPPGYEEDQDLKAWHDESWPKSGASWQKCVPWGFRLLLNWVKHEYGNPPIYVTETGVAEKLNDQDEPKLKDVWRVQYFVSHINELLKAYKLDGVNVQGFSAWTLMDNFEWQDGYSTRFGLYHVDFKSPARTRTAKSSAKKYNEIVTGNGFPVPVSKLRYIPQFKPDMAFGAAPRAPMVPVFHDNDEGIQPEFR</sequence>
<evidence type="ECO:0000256" key="2">
    <source>
        <dbReference type="ARBA" id="ARBA00022801"/>
    </source>
</evidence>
<dbReference type="RefSeq" id="XP_006820734.1">
    <property type="nucleotide sequence ID" value="XM_006820671.1"/>
</dbReference>
<gene>
    <name evidence="6" type="primary">LOC102800852</name>
</gene>
<comment type="similarity">
    <text evidence="1 4">Belongs to the glycosyl hydrolase 1 family.</text>
</comment>
<protein>
    <submittedName>
        <fullName evidence="6">Lactase-phlorizin hydrolase-like</fullName>
    </submittedName>
</protein>
<name>A0ABM0ML43_SACKO</name>
<dbReference type="InterPro" id="IPR033132">
    <property type="entry name" value="GH_1_N_CS"/>
</dbReference>
<evidence type="ECO:0000256" key="1">
    <source>
        <dbReference type="ARBA" id="ARBA00010838"/>
    </source>
</evidence>
<keyword evidence="2" id="KW-0378">Hydrolase</keyword>
<dbReference type="Proteomes" id="UP000694865">
    <property type="component" value="Unplaced"/>
</dbReference>
<evidence type="ECO:0000313" key="5">
    <source>
        <dbReference type="Proteomes" id="UP000694865"/>
    </source>
</evidence>
<dbReference type="Gene3D" id="3.20.20.80">
    <property type="entry name" value="Glycosidases"/>
    <property type="match status" value="1"/>
</dbReference>
<evidence type="ECO:0000256" key="4">
    <source>
        <dbReference type="RuleBase" id="RU003690"/>
    </source>
</evidence>
<dbReference type="PROSITE" id="PS00653">
    <property type="entry name" value="GLYCOSYL_HYDROL_F1_2"/>
    <property type="match status" value="1"/>
</dbReference>
<evidence type="ECO:0000313" key="6">
    <source>
        <dbReference type="RefSeq" id="XP_006820734.1"/>
    </source>
</evidence>
<reference evidence="6" key="1">
    <citation type="submission" date="2025-08" db="UniProtKB">
        <authorList>
            <consortium name="RefSeq"/>
        </authorList>
    </citation>
    <scope>IDENTIFICATION</scope>
    <source>
        <tissue evidence="6">Testes</tissue>
    </source>
</reference>
<keyword evidence="5" id="KW-1185">Reference proteome</keyword>
<dbReference type="PRINTS" id="PR00131">
    <property type="entry name" value="GLHYDRLASE1"/>
</dbReference>
<dbReference type="InterPro" id="IPR017853">
    <property type="entry name" value="GH"/>
</dbReference>
<dbReference type="SUPFAM" id="SSF51445">
    <property type="entry name" value="(Trans)glycosidases"/>
    <property type="match status" value="1"/>
</dbReference>
<keyword evidence="3" id="KW-0326">Glycosidase</keyword>
<dbReference type="InterPro" id="IPR001360">
    <property type="entry name" value="Glyco_hydro_1"/>
</dbReference>
<dbReference type="PANTHER" id="PTHR10353">
    <property type="entry name" value="GLYCOSYL HYDROLASE"/>
    <property type="match status" value="1"/>
</dbReference>
<proteinExistence type="inferred from homology"/>
<dbReference type="GeneID" id="102800852"/>
<dbReference type="PANTHER" id="PTHR10353:SF36">
    <property type="entry name" value="LP05116P"/>
    <property type="match status" value="1"/>
</dbReference>
<evidence type="ECO:0000256" key="3">
    <source>
        <dbReference type="ARBA" id="ARBA00023295"/>
    </source>
</evidence>
<accession>A0ABM0ML43</accession>